<dbReference type="Gramene" id="PVH63038">
    <property type="protein sequence ID" value="PVH63038"/>
    <property type="gene ID" value="PAHAL_3G458900"/>
</dbReference>
<gene>
    <name evidence="2" type="ORF">PAHAL_3G458900</name>
</gene>
<feature type="region of interest" description="Disordered" evidence="1">
    <location>
        <begin position="1"/>
        <end position="24"/>
    </location>
</feature>
<dbReference type="EMBL" id="CM008048">
    <property type="protein sequence ID" value="PVH63038.1"/>
    <property type="molecule type" value="Genomic_DNA"/>
</dbReference>
<protein>
    <submittedName>
        <fullName evidence="2">Uncharacterized protein</fullName>
    </submittedName>
</protein>
<evidence type="ECO:0000256" key="1">
    <source>
        <dbReference type="SAM" id="MobiDB-lite"/>
    </source>
</evidence>
<accession>A0A2T8KLH8</accession>
<organism evidence="2">
    <name type="scientific">Panicum hallii</name>
    <dbReference type="NCBI Taxonomy" id="206008"/>
    <lineage>
        <taxon>Eukaryota</taxon>
        <taxon>Viridiplantae</taxon>
        <taxon>Streptophyta</taxon>
        <taxon>Embryophyta</taxon>
        <taxon>Tracheophyta</taxon>
        <taxon>Spermatophyta</taxon>
        <taxon>Magnoliopsida</taxon>
        <taxon>Liliopsida</taxon>
        <taxon>Poales</taxon>
        <taxon>Poaceae</taxon>
        <taxon>PACMAD clade</taxon>
        <taxon>Panicoideae</taxon>
        <taxon>Panicodae</taxon>
        <taxon>Paniceae</taxon>
        <taxon>Panicinae</taxon>
        <taxon>Panicum</taxon>
        <taxon>Panicum sect. Panicum</taxon>
    </lineage>
</organism>
<dbReference type="AlphaFoldDB" id="A0A2T8KLH8"/>
<evidence type="ECO:0000313" key="2">
    <source>
        <dbReference type="EMBL" id="PVH63038.1"/>
    </source>
</evidence>
<reference evidence="2" key="1">
    <citation type="submission" date="2018-04" db="EMBL/GenBank/DDBJ databases">
        <title>WGS assembly of Panicum hallii.</title>
        <authorList>
            <person name="Lovell J."/>
            <person name="Jenkins J."/>
            <person name="Lowry D."/>
            <person name="Mamidi S."/>
            <person name="Sreedasyam A."/>
            <person name="Weng X."/>
            <person name="Barry K."/>
            <person name="Bonette J."/>
            <person name="Campitelli B."/>
            <person name="Daum C."/>
            <person name="Gordon S."/>
            <person name="Gould B."/>
            <person name="Lipzen A."/>
            <person name="Macqueen A."/>
            <person name="Palacio-Mejia J."/>
            <person name="Plott C."/>
            <person name="Shakirov E."/>
            <person name="Shu S."/>
            <person name="Yoshinaga Y."/>
            <person name="Zane M."/>
            <person name="Rokhsar D."/>
            <person name="Grimwood J."/>
            <person name="Schmutz J."/>
            <person name="Juenger T."/>
        </authorList>
    </citation>
    <scope>NUCLEOTIDE SEQUENCE [LARGE SCALE GENOMIC DNA]</scope>
    <source>
        <strain evidence="2">FIL2</strain>
    </source>
</reference>
<name>A0A2T8KLH8_9POAL</name>
<dbReference type="Proteomes" id="UP000243499">
    <property type="component" value="Chromosome 3"/>
</dbReference>
<sequence length="188" mass="20165">MPPKKRELEEGGSSGGTPSSQAPALKKRCRSFDLEIRGCRHLQELAAAVKDPLGGYNFSLGTTGPSDMCQYVSPEDACLRHQADTNNCAAGLNDAGIEMPFWPGNGPLDESTSAHINMTFNATATYNHWCSRVRSGEHGEAGASALAPQQYCLAGIGLCSWQPSTKPRKHALVWVFLIEDGHGAAYQS</sequence>
<proteinExistence type="predicted"/>